<proteinExistence type="inferred from homology"/>
<feature type="region of interest" description="Disordered" evidence="10">
    <location>
        <begin position="1"/>
        <end position="40"/>
    </location>
</feature>
<dbReference type="CDD" id="cd06530">
    <property type="entry name" value="S26_SPase_I"/>
    <property type="match status" value="1"/>
</dbReference>
<keyword evidence="8" id="KW-0812">Transmembrane</keyword>
<evidence type="ECO:0000256" key="8">
    <source>
        <dbReference type="RuleBase" id="RU003993"/>
    </source>
</evidence>
<evidence type="ECO:0000256" key="10">
    <source>
        <dbReference type="SAM" id="MobiDB-lite"/>
    </source>
</evidence>
<feature type="domain" description="Peptidase S26" evidence="11">
    <location>
        <begin position="52"/>
        <end position="205"/>
    </location>
</feature>
<comment type="subcellular location">
    <subcellularLocation>
        <location evidence="2">Cell membrane</location>
        <topology evidence="2">Single-pass type II membrane protein</topology>
    </subcellularLocation>
    <subcellularLocation>
        <location evidence="9">Membrane</location>
        <topology evidence="9">Single-pass type II membrane protein</topology>
    </subcellularLocation>
</comment>
<dbReference type="PANTHER" id="PTHR43390">
    <property type="entry name" value="SIGNAL PEPTIDASE I"/>
    <property type="match status" value="1"/>
</dbReference>
<evidence type="ECO:0000256" key="2">
    <source>
        <dbReference type="ARBA" id="ARBA00004401"/>
    </source>
</evidence>
<dbReference type="InterPro" id="IPR019757">
    <property type="entry name" value="Pept_S26A_signal_pept_1_Lys-AS"/>
</dbReference>
<dbReference type="InterPro" id="IPR036286">
    <property type="entry name" value="LexA/Signal_pep-like_sf"/>
</dbReference>
<keyword evidence="6 8" id="KW-0378">Hydrolase</keyword>
<keyword evidence="8" id="KW-1133">Transmembrane helix</keyword>
<accession>A0A2M7T6R4</accession>
<feature type="active site" evidence="7">
    <location>
        <position position="81"/>
    </location>
</feature>
<dbReference type="PANTHER" id="PTHR43390:SF1">
    <property type="entry name" value="CHLOROPLAST PROCESSING PEPTIDASE"/>
    <property type="match status" value="1"/>
</dbReference>
<dbReference type="GO" id="GO:0005886">
    <property type="term" value="C:plasma membrane"/>
    <property type="evidence" value="ECO:0007669"/>
    <property type="project" value="UniProtKB-SubCell"/>
</dbReference>
<name>A0A2M7T6R4_9ACTN</name>
<evidence type="ECO:0000256" key="9">
    <source>
        <dbReference type="RuleBase" id="RU362042"/>
    </source>
</evidence>
<evidence type="ECO:0000256" key="5">
    <source>
        <dbReference type="ARBA" id="ARBA00022670"/>
    </source>
</evidence>
<gene>
    <name evidence="12" type="primary">lepB</name>
    <name evidence="12" type="ORF">COY37_07965</name>
</gene>
<comment type="catalytic activity">
    <reaction evidence="1 8">
        <text>Cleavage of hydrophobic, N-terminal signal or leader sequences from secreted and periplasmic proteins.</text>
        <dbReference type="EC" id="3.4.21.89"/>
    </reaction>
</comment>
<sequence>MAEESENMSDSEKAGADSGIGLANSLANDSSESNEIKSEPRGKDSFVSFLKELPVLVITAVIIAFVIKWLVVQPFYIPSGSMEPTLVPGDRVLVSKFIYRFVQPKPGDIIVFIAPNGDGRDFIKRIVATGGDTVEVKEGRLYVNGKPSQGDYKTMPGDYSNFPAKKIPKGRVFVMGDNRPNSMDARVFGPLDENAILGRAFTVYWPLDHMTLLN</sequence>
<evidence type="ECO:0000259" key="11">
    <source>
        <dbReference type="Pfam" id="PF10502"/>
    </source>
</evidence>
<protein>
    <recommendedName>
        <fullName evidence="4 8">Signal peptidase I</fullName>
        <ecNumber evidence="4 8">3.4.21.89</ecNumber>
    </recommendedName>
</protein>
<dbReference type="EMBL" id="PFNG01000184">
    <property type="protein sequence ID" value="PIZ36883.1"/>
    <property type="molecule type" value="Genomic_DNA"/>
</dbReference>
<dbReference type="GO" id="GO:0006465">
    <property type="term" value="P:signal peptide processing"/>
    <property type="evidence" value="ECO:0007669"/>
    <property type="project" value="InterPro"/>
</dbReference>
<dbReference type="InterPro" id="IPR000223">
    <property type="entry name" value="Pept_S26A_signal_pept_1"/>
</dbReference>
<dbReference type="GO" id="GO:0004252">
    <property type="term" value="F:serine-type endopeptidase activity"/>
    <property type="evidence" value="ECO:0007669"/>
    <property type="project" value="InterPro"/>
</dbReference>
<dbReference type="InterPro" id="IPR019533">
    <property type="entry name" value="Peptidase_S26"/>
</dbReference>
<dbReference type="PROSITE" id="PS00501">
    <property type="entry name" value="SPASE_I_1"/>
    <property type="match status" value="1"/>
</dbReference>
<dbReference type="Proteomes" id="UP000230956">
    <property type="component" value="Unassembled WGS sequence"/>
</dbReference>
<dbReference type="InterPro" id="IPR019756">
    <property type="entry name" value="Pept_S26A_signal_pept_1_Ser-AS"/>
</dbReference>
<dbReference type="EC" id="3.4.21.89" evidence="4 8"/>
<dbReference type="PROSITE" id="PS00760">
    <property type="entry name" value="SPASE_I_2"/>
    <property type="match status" value="1"/>
</dbReference>
<keyword evidence="8" id="KW-0472">Membrane</keyword>
<feature type="transmembrane region" description="Helical" evidence="8">
    <location>
        <begin position="53"/>
        <end position="72"/>
    </location>
</feature>
<evidence type="ECO:0000256" key="3">
    <source>
        <dbReference type="ARBA" id="ARBA00009370"/>
    </source>
</evidence>
<organism evidence="12 13">
    <name type="scientific">Candidatus Aquicultor secundus</name>
    <dbReference type="NCBI Taxonomy" id="1973895"/>
    <lineage>
        <taxon>Bacteria</taxon>
        <taxon>Bacillati</taxon>
        <taxon>Actinomycetota</taxon>
        <taxon>Candidatus Aquicultoria</taxon>
        <taxon>Candidatus Aquicultorales</taxon>
        <taxon>Candidatus Aquicultoraceae</taxon>
        <taxon>Candidatus Aquicultor</taxon>
    </lineage>
</organism>
<dbReference type="GO" id="GO:0009003">
    <property type="term" value="F:signal peptidase activity"/>
    <property type="evidence" value="ECO:0007669"/>
    <property type="project" value="UniProtKB-EC"/>
</dbReference>
<reference evidence="13" key="1">
    <citation type="submission" date="2017-09" db="EMBL/GenBank/DDBJ databases">
        <title>Depth-based differentiation of microbial function through sediment-hosted aquifers and enrichment of novel symbionts in the deep terrestrial subsurface.</title>
        <authorList>
            <person name="Probst A.J."/>
            <person name="Ladd B."/>
            <person name="Jarett J.K."/>
            <person name="Geller-Mcgrath D.E."/>
            <person name="Sieber C.M.K."/>
            <person name="Emerson J.B."/>
            <person name="Anantharaman K."/>
            <person name="Thomas B.C."/>
            <person name="Malmstrom R."/>
            <person name="Stieglmeier M."/>
            <person name="Klingl A."/>
            <person name="Woyke T."/>
            <person name="Ryan C.M."/>
            <person name="Banfield J.F."/>
        </authorList>
    </citation>
    <scope>NUCLEOTIDE SEQUENCE [LARGE SCALE GENOMIC DNA]</scope>
</reference>
<evidence type="ECO:0000256" key="7">
    <source>
        <dbReference type="PIRSR" id="PIRSR600223-1"/>
    </source>
</evidence>
<evidence type="ECO:0000256" key="6">
    <source>
        <dbReference type="ARBA" id="ARBA00022801"/>
    </source>
</evidence>
<evidence type="ECO:0000256" key="4">
    <source>
        <dbReference type="ARBA" id="ARBA00013208"/>
    </source>
</evidence>
<dbReference type="Gene3D" id="2.10.109.10">
    <property type="entry name" value="Umud Fragment, subunit A"/>
    <property type="match status" value="2"/>
</dbReference>
<dbReference type="SUPFAM" id="SSF51306">
    <property type="entry name" value="LexA/Signal peptidase"/>
    <property type="match status" value="1"/>
</dbReference>
<dbReference type="Pfam" id="PF10502">
    <property type="entry name" value="Peptidase_S26"/>
    <property type="match status" value="1"/>
</dbReference>
<evidence type="ECO:0000313" key="13">
    <source>
        <dbReference type="Proteomes" id="UP000230956"/>
    </source>
</evidence>
<keyword evidence="5 8" id="KW-0645">Protease</keyword>
<evidence type="ECO:0000256" key="1">
    <source>
        <dbReference type="ARBA" id="ARBA00000677"/>
    </source>
</evidence>
<comment type="similarity">
    <text evidence="3 9">Belongs to the peptidase S26 family.</text>
</comment>
<comment type="caution">
    <text evidence="12">The sequence shown here is derived from an EMBL/GenBank/DDBJ whole genome shotgun (WGS) entry which is preliminary data.</text>
</comment>
<evidence type="ECO:0000313" key="12">
    <source>
        <dbReference type="EMBL" id="PIZ36883.1"/>
    </source>
</evidence>
<dbReference type="PRINTS" id="PR00727">
    <property type="entry name" value="LEADERPTASE"/>
</dbReference>
<feature type="active site" evidence="7">
    <location>
        <position position="124"/>
    </location>
</feature>
<dbReference type="AlphaFoldDB" id="A0A2M7T6R4"/>
<dbReference type="NCBIfam" id="TIGR02227">
    <property type="entry name" value="sigpep_I_bact"/>
    <property type="match status" value="1"/>
</dbReference>